<sequence>MKLQEDESLGEQSEDTCSTTFPAFSEKRFFETDGDDDERCSGTDQPFDSIHGCSNDDHDSPARYDGVNYRGDAGDIWRNNRACTSHAMPKFQRFRNRRRRRRRPKNSTRTLRAALRHTPAFRTSLFDPGAGLGTTEKALGAIRSSRRGCQRAHCQSFTQRGSVAPGVAPSIADRKGHATQESNSLTRNRRRSSVVMPYRGRDARVDRRSDHLGPGLASRTGTSSASEQGQR</sequence>
<comment type="caution">
    <text evidence="2">The sequence shown here is derived from an EMBL/GenBank/DDBJ whole genome shotgun (WGS) entry which is preliminary data.</text>
</comment>
<feature type="compositionally biased region" description="Basic and acidic residues" evidence="1">
    <location>
        <begin position="199"/>
        <end position="211"/>
    </location>
</feature>
<evidence type="ECO:0000313" key="2">
    <source>
        <dbReference type="EMBL" id="KAH8036132.1"/>
    </source>
</evidence>
<accession>A0A9J6EPT9</accession>
<keyword evidence="3" id="KW-1185">Reference proteome</keyword>
<dbReference type="AlphaFoldDB" id="A0A9J6EPT9"/>
<gene>
    <name evidence="2" type="ORF">HPB51_017943</name>
</gene>
<dbReference type="EMBL" id="JABSTU010000003">
    <property type="protein sequence ID" value="KAH8036132.1"/>
    <property type="molecule type" value="Genomic_DNA"/>
</dbReference>
<feature type="region of interest" description="Disordered" evidence="1">
    <location>
        <begin position="157"/>
        <end position="231"/>
    </location>
</feature>
<proteinExistence type="predicted"/>
<reference evidence="2" key="2">
    <citation type="submission" date="2021-09" db="EMBL/GenBank/DDBJ databases">
        <authorList>
            <person name="Jia N."/>
            <person name="Wang J."/>
            <person name="Shi W."/>
            <person name="Du L."/>
            <person name="Sun Y."/>
            <person name="Zhan W."/>
            <person name="Jiang J."/>
            <person name="Wang Q."/>
            <person name="Zhang B."/>
            <person name="Ji P."/>
            <person name="Sakyi L.B."/>
            <person name="Cui X."/>
            <person name="Yuan T."/>
            <person name="Jiang B."/>
            <person name="Yang W."/>
            <person name="Lam T.T.-Y."/>
            <person name="Chang Q."/>
            <person name="Ding S."/>
            <person name="Wang X."/>
            <person name="Zhu J."/>
            <person name="Ruan X."/>
            <person name="Zhao L."/>
            <person name="Wei J."/>
            <person name="Que T."/>
            <person name="Du C."/>
            <person name="Cheng J."/>
            <person name="Dai P."/>
            <person name="Han X."/>
            <person name="Huang E."/>
            <person name="Gao Y."/>
            <person name="Liu J."/>
            <person name="Shao H."/>
            <person name="Ye R."/>
            <person name="Li L."/>
            <person name="Wei W."/>
            <person name="Wang X."/>
            <person name="Wang C."/>
            <person name="Huo Q."/>
            <person name="Li W."/>
            <person name="Guo W."/>
            <person name="Chen H."/>
            <person name="Chen S."/>
            <person name="Zhou L."/>
            <person name="Zhou L."/>
            <person name="Ni X."/>
            <person name="Tian J."/>
            <person name="Zhou Y."/>
            <person name="Sheng Y."/>
            <person name="Liu T."/>
            <person name="Pan Y."/>
            <person name="Xia L."/>
            <person name="Li J."/>
            <person name="Zhao F."/>
            <person name="Cao W."/>
        </authorList>
    </citation>
    <scope>NUCLEOTIDE SEQUENCE</scope>
    <source>
        <strain evidence="2">Rmic-2018</strain>
        <tissue evidence="2">Larvae</tissue>
    </source>
</reference>
<feature type="region of interest" description="Disordered" evidence="1">
    <location>
        <begin position="1"/>
        <end position="62"/>
    </location>
</feature>
<protein>
    <submittedName>
        <fullName evidence="2">Uncharacterized protein</fullName>
    </submittedName>
</protein>
<organism evidence="2 3">
    <name type="scientific">Rhipicephalus microplus</name>
    <name type="common">Cattle tick</name>
    <name type="synonym">Boophilus microplus</name>
    <dbReference type="NCBI Taxonomy" id="6941"/>
    <lineage>
        <taxon>Eukaryota</taxon>
        <taxon>Metazoa</taxon>
        <taxon>Ecdysozoa</taxon>
        <taxon>Arthropoda</taxon>
        <taxon>Chelicerata</taxon>
        <taxon>Arachnida</taxon>
        <taxon>Acari</taxon>
        <taxon>Parasitiformes</taxon>
        <taxon>Ixodida</taxon>
        <taxon>Ixodoidea</taxon>
        <taxon>Ixodidae</taxon>
        <taxon>Rhipicephalinae</taxon>
        <taxon>Rhipicephalus</taxon>
        <taxon>Boophilus</taxon>
    </lineage>
</organism>
<evidence type="ECO:0000313" key="3">
    <source>
        <dbReference type="Proteomes" id="UP000821866"/>
    </source>
</evidence>
<feature type="compositionally biased region" description="Acidic residues" evidence="1">
    <location>
        <begin position="1"/>
        <end position="14"/>
    </location>
</feature>
<evidence type="ECO:0000256" key="1">
    <source>
        <dbReference type="SAM" id="MobiDB-lite"/>
    </source>
</evidence>
<reference evidence="2" key="1">
    <citation type="journal article" date="2020" name="Cell">
        <title>Large-Scale Comparative Analyses of Tick Genomes Elucidate Their Genetic Diversity and Vector Capacities.</title>
        <authorList>
            <consortium name="Tick Genome and Microbiome Consortium (TIGMIC)"/>
            <person name="Jia N."/>
            <person name="Wang J."/>
            <person name="Shi W."/>
            <person name="Du L."/>
            <person name="Sun Y."/>
            <person name="Zhan W."/>
            <person name="Jiang J.F."/>
            <person name="Wang Q."/>
            <person name="Zhang B."/>
            <person name="Ji P."/>
            <person name="Bell-Sakyi L."/>
            <person name="Cui X.M."/>
            <person name="Yuan T.T."/>
            <person name="Jiang B.G."/>
            <person name="Yang W.F."/>
            <person name="Lam T.T."/>
            <person name="Chang Q.C."/>
            <person name="Ding S.J."/>
            <person name="Wang X.J."/>
            <person name="Zhu J.G."/>
            <person name="Ruan X.D."/>
            <person name="Zhao L."/>
            <person name="Wei J.T."/>
            <person name="Ye R.Z."/>
            <person name="Que T.C."/>
            <person name="Du C.H."/>
            <person name="Zhou Y.H."/>
            <person name="Cheng J.X."/>
            <person name="Dai P.F."/>
            <person name="Guo W.B."/>
            <person name="Han X.H."/>
            <person name="Huang E.J."/>
            <person name="Li L.F."/>
            <person name="Wei W."/>
            <person name="Gao Y.C."/>
            <person name="Liu J.Z."/>
            <person name="Shao H.Z."/>
            <person name="Wang X."/>
            <person name="Wang C.C."/>
            <person name="Yang T.C."/>
            <person name="Huo Q.B."/>
            <person name="Li W."/>
            <person name="Chen H.Y."/>
            <person name="Chen S.E."/>
            <person name="Zhou L.G."/>
            <person name="Ni X.B."/>
            <person name="Tian J.H."/>
            <person name="Sheng Y."/>
            <person name="Liu T."/>
            <person name="Pan Y.S."/>
            <person name="Xia L.Y."/>
            <person name="Li J."/>
            <person name="Zhao F."/>
            <person name="Cao W.C."/>
        </authorList>
    </citation>
    <scope>NUCLEOTIDE SEQUENCE</scope>
    <source>
        <strain evidence="2">Rmic-2018</strain>
    </source>
</reference>
<feature type="compositionally biased region" description="Polar residues" evidence="1">
    <location>
        <begin position="219"/>
        <end position="231"/>
    </location>
</feature>
<dbReference type="Proteomes" id="UP000821866">
    <property type="component" value="Chromosome 11"/>
</dbReference>
<name>A0A9J6EPT9_RHIMP</name>